<dbReference type="OrthoDB" id="657164at2"/>
<feature type="transmembrane region" description="Helical" evidence="1">
    <location>
        <begin position="69"/>
        <end position="91"/>
    </location>
</feature>
<dbReference type="Pfam" id="PF06197">
    <property type="entry name" value="DUF998"/>
    <property type="match status" value="1"/>
</dbReference>
<name>A0A2T7BE32_9BACT</name>
<evidence type="ECO:0000313" key="2">
    <source>
        <dbReference type="EMBL" id="PUZ23337.1"/>
    </source>
</evidence>
<comment type="caution">
    <text evidence="2">The sequence shown here is derived from an EMBL/GenBank/DDBJ whole genome shotgun (WGS) entry which is preliminary data.</text>
</comment>
<organism evidence="2 3">
    <name type="scientific">Chitinophaga parva</name>
    <dbReference type="NCBI Taxonomy" id="2169414"/>
    <lineage>
        <taxon>Bacteria</taxon>
        <taxon>Pseudomonadati</taxon>
        <taxon>Bacteroidota</taxon>
        <taxon>Chitinophagia</taxon>
        <taxon>Chitinophagales</taxon>
        <taxon>Chitinophagaceae</taxon>
        <taxon>Chitinophaga</taxon>
    </lineage>
</organism>
<evidence type="ECO:0008006" key="4">
    <source>
        <dbReference type="Google" id="ProtNLM"/>
    </source>
</evidence>
<protein>
    <recommendedName>
        <fullName evidence="4">DUF998 domain-containing protein</fullName>
    </recommendedName>
</protein>
<feature type="transmembrane region" description="Helical" evidence="1">
    <location>
        <begin position="124"/>
        <end position="141"/>
    </location>
</feature>
<dbReference type="EMBL" id="QCYK01000003">
    <property type="protein sequence ID" value="PUZ23337.1"/>
    <property type="molecule type" value="Genomic_DNA"/>
</dbReference>
<gene>
    <name evidence="2" type="ORF">DCC81_23415</name>
</gene>
<feature type="transmembrane region" description="Helical" evidence="1">
    <location>
        <begin position="268"/>
        <end position="287"/>
    </location>
</feature>
<evidence type="ECO:0000256" key="1">
    <source>
        <dbReference type="SAM" id="Phobius"/>
    </source>
</evidence>
<dbReference type="Proteomes" id="UP000244450">
    <property type="component" value="Unassembled WGS sequence"/>
</dbReference>
<sequence>MSTPISFTTNGTPVAAMNAHPRWPRITVLSVLGYEAAGCLAGGVMLMAVPDGSLMDMPVTIMHGSFPDFTIPGLLLFCLGVLNTVAFYTVFTRKSNDWIMAGVALGGMVTWFWIEIAILLKLHWLHLMWGVPVLVGLLANAWQLPSREVLRRLLLTCGIAASLLYATIIAIVAAREPTYDLAGQTISELSAIGAPTRTLWIILCTPYTWLMLAFAMGVWYSGRQYRPLRMVGLLLGAYAVLGLLWPLAPMHQRDMLATTGGSFSDTAHIVLGAVTQIIFLLSLGLSAQAFGKGFRVYAIITLIFVIAFGLLTFIAAPGIARGTPTPLIGVWECINIGVFLLWVIVLALRTIRYNGPGTGNA</sequence>
<feature type="transmembrane region" description="Helical" evidence="1">
    <location>
        <begin position="153"/>
        <end position="174"/>
    </location>
</feature>
<dbReference type="InterPro" id="IPR009339">
    <property type="entry name" value="DUF998"/>
</dbReference>
<keyword evidence="1" id="KW-1133">Transmembrane helix</keyword>
<keyword evidence="3" id="KW-1185">Reference proteome</keyword>
<reference evidence="2 3" key="1">
    <citation type="submission" date="2018-04" db="EMBL/GenBank/DDBJ databases">
        <title>Chitinophaga fuyangensis sp. nov., isolated from soil in a chemical factory.</title>
        <authorList>
            <person name="Chen K."/>
        </authorList>
    </citation>
    <scope>NUCLEOTIDE SEQUENCE [LARGE SCALE GENOMIC DNA]</scope>
    <source>
        <strain evidence="2 3">LY-1</strain>
    </source>
</reference>
<proteinExistence type="predicted"/>
<feature type="transmembrane region" description="Helical" evidence="1">
    <location>
        <begin position="231"/>
        <end position="248"/>
    </location>
</feature>
<dbReference type="RefSeq" id="WP_108689084.1">
    <property type="nucleotide sequence ID" value="NZ_QCYK01000003.1"/>
</dbReference>
<evidence type="ECO:0000313" key="3">
    <source>
        <dbReference type="Proteomes" id="UP000244450"/>
    </source>
</evidence>
<accession>A0A2T7BE32</accession>
<feature type="transmembrane region" description="Helical" evidence="1">
    <location>
        <begin position="26"/>
        <end position="49"/>
    </location>
</feature>
<dbReference type="AlphaFoldDB" id="A0A2T7BE32"/>
<feature type="transmembrane region" description="Helical" evidence="1">
    <location>
        <begin position="98"/>
        <end position="118"/>
    </location>
</feature>
<feature type="transmembrane region" description="Helical" evidence="1">
    <location>
        <begin position="328"/>
        <end position="348"/>
    </location>
</feature>
<feature type="transmembrane region" description="Helical" evidence="1">
    <location>
        <begin position="199"/>
        <end position="219"/>
    </location>
</feature>
<feature type="transmembrane region" description="Helical" evidence="1">
    <location>
        <begin position="294"/>
        <end position="316"/>
    </location>
</feature>
<keyword evidence="1" id="KW-0472">Membrane</keyword>
<keyword evidence="1" id="KW-0812">Transmembrane</keyword>